<evidence type="ECO:0000313" key="2">
    <source>
        <dbReference type="EMBL" id="HFT92972.1"/>
    </source>
</evidence>
<dbReference type="InterPro" id="IPR019999">
    <property type="entry name" value="Anth_synth_I-like"/>
</dbReference>
<protein>
    <submittedName>
        <fullName evidence="2">Anthranilate synthase component I family protein</fullName>
    </submittedName>
</protein>
<accession>A0A7C3QU28</accession>
<feature type="domain" description="Chorismate-utilising enzyme C-terminal" evidence="1">
    <location>
        <begin position="175"/>
        <end position="427"/>
    </location>
</feature>
<reference evidence="2" key="1">
    <citation type="journal article" date="2020" name="mSystems">
        <title>Genome- and Community-Level Interaction Insights into Carbon Utilization and Element Cycling Functions of Hydrothermarchaeota in Hydrothermal Sediment.</title>
        <authorList>
            <person name="Zhou Z."/>
            <person name="Liu Y."/>
            <person name="Xu W."/>
            <person name="Pan J."/>
            <person name="Luo Z.H."/>
            <person name="Li M."/>
        </authorList>
    </citation>
    <scope>NUCLEOTIDE SEQUENCE [LARGE SCALE GENOMIC DNA]</scope>
    <source>
        <strain evidence="2">SpSt-902</strain>
    </source>
</reference>
<dbReference type="GO" id="GO:0000162">
    <property type="term" value="P:L-tryptophan biosynthetic process"/>
    <property type="evidence" value="ECO:0007669"/>
    <property type="project" value="TreeGrafter"/>
</dbReference>
<dbReference type="Pfam" id="PF00425">
    <property type="entry name" value="Chorismate_bind"/>
    <property type="match status" value="1"/>
</dbReference>
<dbReference type="Gene3D" id="3.60.120.10">
    <property type="entry name" value="Anthranilate synthase"/>
    <property type="match status" value="1"/>
</dbReference>
<sequence length="439" mass="49348">MTRSKLTVRPNVPWDPVSILCSPERAFQEPKIIIDRRMLSGWSFVPWRTGKQWDFPLPSGSEDPSSWDRCRTLLEGMVFPDSSTFLREPPFQSGYLLLLPYEAGEIFEPAGTFLPESRFPVTIIECIEVVAYHHETRTLFLPASCPYIPTSRPEYERRLSPFLTLPAALQPSMSFAEYREKIACIQDAIGRGKYFQLNFAMRFEAAPENLPDLLGLYLNLSRANPSPGMGFFSRRETTIVSNSPERLLTIEGNRLTTTPIAGTLPLVSNRDLSEKDFDSDPKERAEHIMTVDLLRNDVGRISRFGSIDVPRLLAVERYAHLLHLVSDIRGTLKIGTSMWDVLCAMFPGGSVTGAPKIAVRKDIARLERLPRGYYCGTIGIWDPAGFADFNILIRTVIRQGASLSLPVGSGIVSDSIADKEYREIRAKAMTIIERMGARI</sequence>
<dbReference type="InterPro" id="IPR005801">
    <property type="entry name" value="ADC_synthase"/>
</dbReference>
<comment type="caution">
    <text evidence="2">The sequence shown here is derived from an EMBL/GenBank/DDBJ whole genome shotgun (WGS) entry which is preliminary data.</text>
</comment>
<evidence type="ECO:0000259" key="1">
    <source>
        <dbReference type="Pfam" id="PF00425"/>
    </source>
</evidence>
<dbReference type="PANTHER" id="PTHR11236">
    <property type="entry name" value="AMINOBENZOATE/ANTHRANILATE SYNTHASE"/>
    <property type="match status" value="1"/>
</dbReference>
<proteinExistence type="predicted"/>
<dbReference type="AlphaFoldDB" id="A0A7C3QU28"/>
<name>A0A7C3QU28_9BACT</name>
<dbReference type="PANTHER" id="PTHR11236:SF9">
    <property type="entry name" value="ANTHRANILATE SYNTHASE COMPONENT 1"/>
    <property type="match status" value="1"/>
</dbReference>
<dbReference type="EMBL" id="DTMM01000070">
    <property type="protein sequence ID" value="HFT92972.1"/>
    <property type="molecule type" value="Genomic_DNA"/>
</dbReference>
<dbReference type="PRINTS" id="PR00095">
    <property type="entry name" value="ANTSNTHASEI"/>
</dbReference>
<gene>
    <name evidence="2" type="ORF">ENX03_03330</name>
</gene>
<dbReference type="SUPFAM" id="SSF56322">
    <property type="entry name" value="ADC synthase"/>
    <property type="match status" value="1"/>
</dbReference>
<dbReference type="InterPro" id="IPR015890">
    <property type="entry name" value="Chorismate_C"/>
</dbReference>
<organism evidence="2">
    <name type="scientific">Leptospirillum ferriphilum</name>
    <dbReference type="NCBI Taxonomy" id="178606"/>
    <lineage>
        <taxon>Bacteria</taxon>
        <taxon>Pseudomonadati</taxon>
        <taxon>Nitrospirota</taxon>
        <taxon>Nitrospiria</taxon>
        <taxon>Nitrospirales</taxon>
        <taxon>Nitrospiraceae</taxon>
        <taxon>Leptospirillum</taxon>
    </lineage>
</organism>